<keyword evidence="1" id="KW-0472">Membrane</keyword>
<keyword evidence="1" id="KW-0812">Transmembrane</keyword>
<keyword evidence="3" id="KW-1185">Reference proteome</keyword>
<accession>A0A2T0UB06</accession>
<dbReference type="RefSeq" id="WP_106290157.1">
    <property type="nucleotide sequence ID" value="NZ_PVTH01000001.1"/>
</dbReference>
<feature type="transmembrane region" description="Helical" evidence="1">
    <location>
        <begin position="125"/>
        <end position="145"/>
    </location>
</feature>
<name>A0A2T0UB06_9SPHI</name>
<dbReference type="Proteomes" id="UP000238034">
    <property type="component" value="Unassembled WGS sequence"/>
</dbReference>
<evidence type="ECO:0000256" key="1">
    <source>
        <dbReference type="SAM" id="Phobius"/>
    </source>
</evidence>
<evidence type="ECO:0000313" key="3">
    <source>
        <dbReference type="Proteomes" id="UP000238034"/>
    </source>
</evidence>
<dbReference type="OrthoDB" id="677448at2"/>
<protein>
    <submittedName>
        <fullName evidence="2">Uncharacterized protein</fullName>
    </submittedName>
</protein>
<sequence length="208" mass="22985">MDANNMDERWDKQFPLLGAVGKENPFNVPDGYFDSMQQQISSRIAIESVSSSDSKSSLTVPEGYFDTLEDQIMSSIRVEKLKESAEDGGFTVPEGYFDSLNDAIKLKAGFAKSKDAKVRTLVPSWLKYAAAACIMISASAGFYLFQKSDSIDKQLAYIPDEAIVDYLLVNSDAGDMPVIIDNINNTADISSELELSDQEIEQYLETTL</sequence>
<organism evidence="2 3">
    <name type="scientific">Arcticibacter pallidicorallinus</name>
    <dbReference type="NCBI Taxonomy" id="1259464"/>
    <lineage>
        <taxon>Bacteria</taxon>
        <taxon>Pseudomonadati</taxon>
        <taxon>Bacteroidota</taxon>
        <taxon>Sphingobacteriia</taxon>
        <taxon>Sphingobacteriales</taxon>
        <taxon>Sphingobacteriaceae</taxon>
        <taxon>Arcticibacter</taxon>
    </lineage>
</organism>
<dbReference type="EMBL" id="PVTH01000001">
    <property type="protein sequence ID" value="PRY55048.1"/>
    <property type="molecule type" value="Genomic_DNA"/>
</dbReference>
<evidence type="ECO:0000313" key="2">
    <source>
        <dbReference type="EMBL" id="PRY55048.1"/>
    </source>
</evidence>
<dbReference type="AlphaFoldDB" id="A0A2T0UB06"/>
<gene>
    <name evidence="2" type="ORF">B0I27_1017</name>
</gene>
<comment type="caution">
    <text evidence="2">The sequence shown here is derived from an EMBL/GenBank/DDBJ whole genome shotgun (WGS) entry which is preliminary data.</text>
</comment>
<reference evidence="2 3" key="1">
    <citation type="submission" date="2018-03" db="EMBL/GenBank/DDBJ databases">
        <title>Genomic Encyclopedia of Type Strains, Phase III (KMG-III): the genomes of soil and plant-associated and newly described type strains.</title>
        <authorList>
            <person name="Whitman W."/>
        </authorList>
    </citation>
    <scope>NUCLEOTIDE SEQUENCE [LARGE SCALE GENOMIC DNA]</scope>
    <source>
        <strain evidence="2 3">CGMCC 1.9313</strain>
    </source>
</reference>
<proteinExistence type="predicted"/>
<keyword evidence="1" id="KW-1133">Transmembrane helix</keyword>